<name>A0A933VTP7_RHOPL</name>
<dbReference type="AlphaFoldDB" id="A0A933VTP7"/>
<evidence type="ECO:0000313" key="3">
    <source>
        <dbReference type="Proteomes" id="UP000782519"/>
    </source>
</evidence>
<dbReference type="EMBL" id="JACRJB010000014">
    <property type="protein sequence ID" value="MBI5128944.1"/>
    <property type="molecule type" value="Genomic_DNA"/>
</dbReference>
<organism evidence="2 3">
    <name type="scientific">Rhodopseudomonas palustris</name>
    <dbReference type="NCBI Taxonomy" id="1076"/>
    <lineage>
        <taxon>Bacteria</taxon>
        <taxon>Pseudomonadati</taxon>
        <taxon>Pseudomonadota</taxon>
        <taxon>Alphaproteobacteria</taxon>
        <taxon>Hyphomicrobiales</taxon>
        <taxon>Nitrobacteraceae</taxon>
        <taxon>Rhodopseudomonas</taxon>
    </lineage>
</organism>
<comment type="caution">
    <text evidence="2">The sequence shown here is derived from an EMBL/GenBank/DDBJ whole genome shotgun (WGS) entry which is preliminary data.</text>
</comment>
<reference evidence="2" key="1">
    <citation type="submission" date="2020-07" db="EMBL/GenBank/DDBJ databases">
        <title>Huge and variable diversity of episymbiotic CPR bacteria and DPANN archaea in groundwater ecosystems.</title>
        <authorList>
            <person name="He C.Y."/>
            <person name="Keren R."/>
            <person name="Whittaker M."/>
            <person name="Farag I.F."/>
            <person name="Doudna J."/>
            <person name="Cate J.H.D."/>
            <person name="Banfield J.F."/>
        </authorList>
    </citation>
    <scope>NUCLEOTIDE SEQUENCE</scope>
    <source>
        <strain evidence="2">NC_groundwater_1818_Pr3_B-0.1um_66_35</strain>
    </source>
</reference>
<feature type="region of interest" description="Disordered" evidence="1">
    <location>
        <begin position="222"/>
        <end position="241"/>
    </location>
</feature>
<dbReference type="Proteomes" id="UP000782519">
    <property type="component" value="Unassembled WGS sequence"/>
</dbReference>
<proteinExistence type="predicted"/>
<protein>
    <submittedName>
        <fullName evidence="2">Uncharacterized protein</fullName>
    </submittedName>
</protein>
<sequence>MTAIVVVAQPKYGLIHIATDAAIYTPEQDVVAFSGKTSTVPHWPGALTNVGSAAAHPLFAASLAQGFDTFDELVSISESDLRDYTTTWGFPINAEVIIAGISAQRGPEAYVFRTGELTASAGRDEVPEYEDAPFRLVKLPDHVMTPVANDQVMVANYDGIDVSAPPEEVIWSMHKVLEMQRSMILPPGVGAIGGFGSLTTISADGISERILCRWPEDQIGRSLRPSPTDWDQWHLDNPRPGSRLRQEIRARKAQKSKLFRVK</sequence>
<gene>
    <name evidence="2" type="ORF">HZA66_05850</name>
</gene>
<evidence type="ECO:0000256" key="1">
    <source>
        <dbReference type="SAM" id="MobiDB-lite"/>
    </source>
</evidence>
<accession>A0A933VTP7</accession>
<evidence type="ECO:0000313" key="2">
    <source>
        <dbReference type="EMBL" id="MBI5128944.1"/>
    </source>
</evidence>